<keyword evidence="6" id="KW-0812">Transmembrane</keyword>
<feature type="domain" description="Methyl-accepting transducer" evidence="7">
    <location>
        <begin position="249"/>
        <end position="485"/>
    </location>
</feature>
<feature type="coiled-coil region" evidence="5">
    <location>
        <begin position="306"/>
        <end position="340"/>
    </location>
</feature>
<dbReference type="SUPFAM" id="SSF55785">
    <property type="entry name" value="PYP-like sensor domain (PAS domain)"/>
    <property type="match status" value="1"/>
</dbReference>
<dbReference type="PANTHER" id="PTHR32089">
    <property type="entry name" value="METHYL-ACCEPTING CHEMOTAXIS PROTEIN MCPB"/>
    <property type="match status" value="1"/>
</dbReference>
<dbReference type="EMBL" id="SODO01000009">
    <property type="protein sequence ID" value="TDW58352.1"/>
    <property type="molecule type" value="Genomic_DNA"/>
</dbReference>
<comment type="similarity">
    <text evidence="3">Belongs to the methyl-accepting chemotaxis (MCP) protein family.</text>
</comment>
<evidence type="ECO:0000256" key="6">
    <source>
        <dbReference type="SAM" id="Phobius"/>
    </source>
</evidence>
<evidence type="ECO:0000256" key="3">
    <source>
        <dbReference type="ARBA" id="ARBA00029447"/>
    </source>
</evidence>
<dbReference type="FunFam" id="1.10.287.950:FF:000001">
    <property type="entry name" value="Methyl-accepting chemotaxis sensory transducer"/>
    <property type="match status" value="1"/>
</dbReference>
<dbReference type="InterPro" id="IPR001610">
    <property type="entry name" value="PAC"/>
</dbReference>
<evidence type="ECO:0000256" key="1">
    <source>
        <dbReference type="ARBA" id="ARBA00004370"/>
    </source>
</evidence>
<dbReference type="Proteomes" id="UP000295058">
    <property type="component" value="Unassembled WGS sequence"/>
</dbReference>
<dbReference type="InterPro" id="IPR035965">
    <property type="entry name" value="PAS-like_dom_sf"/>
</dbReference>
<name>A0A235CFD8_9GAMM</name>
<evidence type="ECO:0000313" key="12">
    <source>
        <dbReference type="Proteomes" id="UP000295058"/>
    </source>
</evidence>
<feature type="transmembrane region" description="Helical" evidence="6">
    <location>
        <begin position="149"/>
        <end position="170"/>
    </location>
</feature>
<evidence type="ECO:0000256" key="2">
    <source>
        <dbReference type="ARBA" id="ARBA00023224"/>
    </source>
</evidence>
<keyword evidence="5" id="KW-0175">Coiled coil</keyword>
<dbReference type="Pfam" id="PF08447">
    <property type="entry name" value="PAS_3"/>
    <property type="match status" value="1"/>
</dbReference>
<dbReference type="CDD" id="cd00130">
    <property type="entry name" value="PAS"/>
    <property type="match status" value="1"/>
</dbReference>
<dbReference type="PANTHER" id="PTHR32089:SF52">
    <property type="entry name" value="CHEMOTAXIS SIGNAL TRANSDUCTION SYSTEM METHYL ACCEPTING SENSORY TRANSDUCER WITH PAS SENSORY DOMAIN"/>
    <property type="match status" value="1"/>
</dbReference>
<dbReference type="RefSeq" id="WP_094279034.1">
    <property type="nucleotide sequence ID" value="NZ_NQJF01000011.1"/>
</dbReference>
<evidence type="ECO:0000256" key="5">
    <source>
        <dbReference type="SAM" id="Coils"/>
    </source>
</evidence>
<dbReference type="Proteomes" id="UP000243640">
    <property type="component" value="Unassembled WGS sequence"/>
</dbReference>
<dbReference type="InterPro" id="IPR013655">
    <property type="entry name" value="PAS_fold_3"/>
</dbReference>
<dbReference type="Gene3D" id="3.30.450.20">
    <property type="entry name" value="PAS domain"/>
    <property type="match status" value="1"/>
</dbReference>
<accession>A0A235CFD8</accession>
<dbReference type="AlphaFoldDB" id="A0A235CFD8"/>
<reference evidence="10 12" key="2">
    <citation type="submission" date="2019-03" db="EMBL/GenBank/DDBJ databases">
        <title>Genomic Encyclopedia of Archaeal and Bacterial Type Strains, Phase II (KMG-II): from individual species to whole genera.</title>
        <authorList>
            <person name="Goeker M."/>
        </authorList>
    </citation>
    <scope>NUCLEOTIDE SEQUENCE [LARGE SCALE GENOMIC DNA]</scope>
    <source>
        <strain evidence="10 12">DSM 15594</strain>
    </source>
</reference>
<keyword evidence="6" id="KW-1133">Transmembrane helix</keyword>
<dbReference type="InterPro" id="IPR004089">
    <property type="entry name" value="MCPsignal_dom"/>
</dbReference>
<feature type="domain" description="PAS" evidence="8">
    <location>
        <begin position="26"/>
        <end position="61"/>
    </location>
</feature>
<dbReference type="OrthoDB" id="5675566at2"/>
<reference evidence="9 11" key="1">
    <citation type="submission" date="2017-08" db="EMBL/GenBank/DDBJ databases">
        <title>Draft Genome Sequence of the Marine Bacterium Oceanimonas baumannii ATCC 700832.</title>
        <authorList>
            <person name="Mcclelland W.D."/>
            <person name="Brennan M.A."/>
            <person name="Trachtenberg A.M."/>
            <person name="Maclea K.S."/>
        </authorList>
    </citation>
    <scope>NUCLEOTIDE SEQUENCE [LARGE SCALE GENOMIC DNA]</scope>
    <source>
        <strain evidence="9 11">ATCC 700832</strain>
    </source>
</reference>
<protein>
    <submittedName>
        <fullName evidence="9">Aerotaxis receptor Aer</fullName>
    </submittedName>
    <submittedName>
        <fullName evidence="10">Methyl-accepting chemotaxis sensory transducer with Pas/Pac sensor</fullName>
    </submittedName>
</protein>
<dbReference type="EMBL" id="NQJF01000011">
    <property type="protein sequence ID" value="OYD23084.1"/>
    <property type="molecule type" value="Genomic_DNA"/>
</dbReference>
<organism evidence="9 11">
    <name type="scientific">Oceanimonas baumannii</name>
    <dbReference type="NCBI Taxonomy" id="129578"/>
    <lineage>
        <taxon>Bacteria</taxon>
        <taxon>Pseudomonadati</taxon>
        <taxon>Pseudomonadota</taxon>
        <taxon>Gammaproteobacteria</taxon>
        <taxon>Aeromonadales</taxon>
        <taxon>Aeromonadaceae</taxon>
        <taxon>Oceanimonas</taxon>
    </lineage>
</organism>
<comment type="caution">
    <text evidence="9">The sequence shown here is derived from an EMBL/GenBank/DDBJ whole genome shotgun (WGS) entry which is preliminary data.</text>
</comment>
<evidence type="ECO:0000259" key="7">
    <source>
        <dbReference type="PROSITE" id="PS50111"/>
    </source>
</evidence>
<dbReference type="GO" id="GO:0007165">
    <property type="term" value="P:signal transduction"/>
    <property type="evidence" value="ECO:0007669"/>
    <property type="project" value="UniProtKB-KW"/>
</dbReference>
<dbReference type="Pfam" id="PF00015">
    <property type="entry name" value="MCPsignal"/>
    <property type="match status" value="1"/>
</dbReference>
<proteinExistence type="inferred from homology"/>
<evidence type="ECO:0000313" key="11">
    <source>
        <dbReference type="Proteomes" id="UP000243640"/>
    </source>
</evidence>
<sequence length="520" mass="57357">MNSRNQHVIDEEVTYSDREQLVSTTDKRGVIIYANDIFCQVAGFTSEELQGKNHNIVRHPDMPAAAFKDLWKCMKQGQAWRGAVKNRCKDGRYYWVDAYVTPIYEDGEITGYQSVRTKLDPTVRDRAEKAYASLLAAEKNRRSSNKTGASLAVLKPWLGGAVMLALLAGAWQNNGISGLAWSLLPIAWLLVCYRQQLFGSARFFQRLHQEYDSISRQVYSGDAPHSIADYHLGLWQARSRTILGRVDDATGSLKSLATSMMQAMTSARDDLSRQDSDTHQIAAAIDEMSATAHEITQNTQKAASNAEEAQHQCHLTQSQLEQTRQKIVELAREAEHAADATVALSEESNRIGILMTEIQGIADQTNLLALNAAIEAARAGEHGRGFAVVAEEVRALSTRTHGATEQIQSSIGQIQQTLANWRTMMDANMAHSQECVDAAEAGTQSLGKVVQEIDHIVDVTVEISAAAGQQQQVAEEISRNVHQISQTSSANLNTITQVEDSSKELLERSQSLNNLSRTFS</sequence>
<keyword evidence="9" id="KW-0675">Receptor</keyword>
<dbReference type="GO" id="GO:0006935">
    <property type="term" value="P:chemotaxis"/>
    <property type="evidence" value="ECO:0007669"/>
    <property type="project" value="UniProtKB-ARBA"/>
</dbReference>
<evidence type="ECO:0000256" key="4">
    <source>
        <dbReference type="PROSITE-ProRule" id="PRU00284"/>
    </source>
</evidence>
<keyword evidence="12" id="KW-1185">Reference proteome</keyword>
<dbReference type="NCBIfam" id="TIGR00229">
    <property type="entry name" value="sensory_box"/>
    <property type="match status" value="1"/>
</dbReference>
<evidence type="ECO:0000313" key="9">
    <source>
        <dbReference type="EMBL" id="OYD23084.1"/>
    </source>
</evidence>
<dbReference type="SMART" id="SM00283">
    <property type="entry name" value="MA"/>
    <property type="match status" value="1"/>
</dbReference>
<gene>
    <name evidence="9" type="ORF">B6S09_13560</name>
    <name evidence="10" type="ORF">LY04_02450</name>
</gene>
<dbReference type="SMART" id="SM00086">
    <property type="entry name" value="PAC"/>
    <property type="match status" value="1"/>
</dbReference>
<dbReference type="SUPFAM" id="SSF58104">
    <property type="entry name" value="Methyl-accepting chemotaxis protein (MCP) signaling domain"/>
    <property type="match status" value="1"/>
</dbReference>
<dbReference type="PROSITE" id="PS50111">
    <property type="entry name" value="CHEMOTAXIS_TRANSDUC_2"/>
    <property type="match status" value="1"/>
</dbReference>
<evidence type="ECO:0000313" key="10">
    <source>
        <dbReference type="EMBL" id="TDW58352.1"/>
    </source>
</evidence>
<keyword evidence="2 4" id="KW-0807">Transducer</keyword>
<dbReference type="Gene3D" id="1.10.287.950">
    <property type="entry name" value="Methyl-accepting chemotaxis protein"/>
    <property type="match status" value="1"/>
</dbReference>
<dbReference type="GO" id="GO:0016020">
    <property type="term" value="C:membrane"/>
    <property type="evidence" value="ECO:0007669"/>
    <property type="project" value="UniProtKB-SubCell"/>
</dbReference>
<comment type="subcellular location">
    <subcellularLocation>
        <location evidence="1">Membrane</location>
    </subcellularLocation>
</comment>
<dbReference type="PROSITE" id="PS50112">
    <property type="entry name" value="PAS"/>
    <property type="match status" value="1"/>
</dbReference>
<evidence type="ECO:0000259" key="8">
    <source>
        <dbReference type="PROSITE" id="PS50112"/>
    </source>
</evidence>
<keyword evidence="6" id="KW-0472">Membrane</keyword>
<dbReference type="InterPro" id="IPR000014">
    <property type="entry name" value="PAS"/>
</dbReference>